<sequence>MGVTTALEWLGSCSGCEIAILNIGEDLIPIITEALDIVHAPVLMDHKYFGQTGEGMTLTIPKAVVGIVTGGVSNHEHLEVLEEMRAKCDVLIALGTCATHGGIPALMNGQDRQQSWEDIFATHTTDPGAKIPTVEVPAPLDRVYACDEKVKIDMQLPGCPPNPAHIAEVLMSLLENRAPVLPGKSVCDTCPVKREGKGDVGQIRRFVTNAKYKADEPLSEMRCLLEQGFLCLGPVTVAGCSRRGAPSCISARVPCRGCFGPVRKDGNQMLDMMNALASNGIDYKSVIDRRSVLRFSGAHGMLKPLRKRPTKEEA</sequence>
<dbReference type="OrthoDB" id="9787729at2"/>
<evidence type="ECO:0000256" key="3">
    <source>
        <dbReference type="ARBA" id="ARBA00023002"/>
    </source>
</evidence>
<dbReference type="RefSeq" id="WP_073613170.1">
    <property type="nucleotide sequence ID" value="NZ_FRFE01000007.1"/>
</dbReference>
<proteinExistence type="predicted"/>
<dbReference type="GO" id="GO:0042597">
    <property type="term" value="C:periplasmic space"/>
    <property type="evidence" value="ECO:0007669"/>
    <property type="project" value="UniProtKB-SubCell"/>
</dbReference>
<evidence type="ECO:0000256" key="1">
    <source>
        <dbReference type="ARBA" id="ARBA00004418"/>
    </source>
</evidence>
<dbReference type="Gene3D" id="3.40.50.700">
    <property type="entry name" value="NADH:ubiquinone oxidoreductase-like, 20kDa subunit"/>
    <property type="match status" value="1"/>
</dbReference>
<evidence type="ECO:0000256" key="2">
    <source>
        <dbReference type="ARBA" id="ARBA00022764"/>
    </source>
</evidence>
<dbReference type="PANTHER" id="PTHR42845:SF2">
    <property type="entry name" value="F420-NON-REDUCING HYDROGENASE VHU SUBUNIT G"/>
    <property type="match status" value="1"/>
</dbReference>
<organism evidence="5 6">
    <name type="scientific">Desulfopila aestuarii DSM 18488</name>
    <dbReference type="NCBI Taxonomy" id="1121416"/>
    <lineage>
        <taxon>Bacteria</taxon>
        <taxon>Pseudomonadati</taxon>
        <taxon>Thermodesulfobacteriota</taxon>
        <taxon>Desulfobulbia</taxon>
        <taxon>Desulfobulbales</taxon>
        <taxon>Desulfocapsaceae</taxon>
        <taxon>Desulfopila</taxon>
    </lineage>
</organism>
<accession>A0A1M7Y578</accession>
<evidence type="ECO:0000259" key="4">
    <source>
        <dbReference type="Pfam" id="PF01058"/>
    </source>
</evidence>
<dbReference type="STRING" id="1121416.SAMN02745220_01856"/>
<dbReference type="Pfam" id="PF01058">
    <property type="entry name" value="Oxidored_q6"/>
    <property type="match status" value="1"/>
</dbReference>
<dbReference type="InterPro" id="IPR037024">
    <property type="entry name" value="NiFe_Hase_small_N_sf"/>
</dbReference>
<feature type="domain" description="NADH:ubiquinone oxidoreductase-like 20kDa subunit" evidence="4">
    <location>
        <begin position="13"/>
        <end position="173"/>
    </location>
</feature>
<dbReference type="PANTHER" id="PTHR42845">
    <property type="entry name" value="COENZYME F420-REDUCING HYDROGENASE, GAMMA SUBUNIT"/>
    <property type="match status" value="1"/>
</dbReference>
<dbReference type="EMBL" id="FRFE01000007">
    <property type="protein sequence ID" value="SHO47399.1"/>
    <property type="molecule type" value="Genomic_DNA"/>
</dbReference>
<evidence type="ECO:0000313" key="6">
    <source>
        <dbReference type="Proteomes" id="UP000184603"/>
    </source>
</evidence>
<reference evidence="5 6" key="1">
    <citation type="submission" date="2016-12" db="EMBL/GenBank/DDBJ databases">
        <authorList>
            <person name="Song W.-J."/>
            <person name="Kurnit D.M."/>
        </authorList>
    </citation>
    <scope>NUCLEOTIDE SEQUENCE [LARGE SCALE GENOMIC DNA]</scope>
    <source>
        <strain evidence="5 6">DSM 18488</strain>
    </source>
</reference>
<dbReference type="AlphaFoldDB" id="A0A1M7Y578"/>
<keyword evidence="3" id="KW-0560">Oxidoreductase</keyword>
<protein>
    <submittedName>
        <fullName evidence="5">F420-non-reducing hydrogenase small subunit</fullName>
    </submittedName>
</protein>
<dbReference type="GO" id="GO:0016491">
    <property type="term" value="F:oxidoreductase activity"/>
    <property type="evidence" value="ECO:0007669"/>
    <property type="project" value="UniProtKB-KW"/>
</dbReference>
<comment type="subcellular location">
    <subcellularLocation>
        <location evidence="1">Periplasm</location>
    </subcellularLocation>
</comment>
<keyword evidence="6" id="KW-1185">Reference proteome</keyword>
<name>A0A1M7Y578_9BACT</name>
<dbReference type="GO" id="GO:0051536">
    <property type="term" value="F:iron-sulfur cluster binding"/>
    <property type="evidence" value="ECO:0007669"/>
    <property type="project" value="InterPro"/>
</dbReference>
<dbReference type="InterPro" id="IPR051349">
    <property type="entry name" value="Hydrogenase_assoc-protein"/>
</dbReference>
<gene>
    <name evidence="5" type="ORF">SAMN02745220_01856</name>
</gene>
<dbReference type="Proteomes" id="UP000184603">
    <property type="component" value="Unassembled WGS sequence"/>
</dbReference>
<keyword evidence="2" id="KW-0574">Periplasm</keyword>
<dbReference type="InterPro" id="IPR006137">
    <property type="entry name" value="NADH_UbQ_OxRdtase-like_20kDa"/>
</dbReference>
<dbReference type="SUPFAM" id="SSF56770">
    <property type="entry name" value="HydA/Nqo6-like"/>
    <property type="match status" value="1"/>
</dbReference>
<evidence type="ECO:0000313" key="5">
    <source>
        <dbReference type="EMBL" id="SHO47399.1"/>
    </source>
</evidence>